<protein>
    <submittedName>
        <fullName evidence="1">Uncharacterized protein</fullName>
    </submittedName>
</protein>
<keyword evidence="2" id="KW-1185">Reference proteome</keyword>
<accession>A0ACC0TXS4</accession>
<name>A0ACC0TXS4_9AGAM</name>
<comment type="caution">
    <text evidence="1">The sequence shown here is derived from an EMBL/GenBank/DDBJ whole genome shotgun (WGS) entry which is preliminary data.</text>
</comment>
<evidence type="ECO:0000313" key="2">
    <source>
        <dbReference type="Proteomes" id="UP001207468"/>
    </source>
</evidence>
<reference evidence="1" key="1">
    <citation type="submission" date="2021-03" db="EMBL/GenBank/DDBJ databases">
        <title>Evolutionary priming and transition to the ectomycorrhizal habit in an iconic lineage of mushroom-forming fungi: is preadaptation a requirement?</title>
        <authorList>
            <consortium name="DOE Joint Genome Institute"/>
            <person name="Looney B.P."/>
            <person name="Miyauchi S."/>
            <person name="Morin E."/>
            <person name="Drula E."/>
            <person name="Courty P.E."/>
            <person name="Chicoki N."/>
            <person name="Fauchery L."/>
            <person name="Kohler A."/>
            <person name="Kuo A."/>
            <person name="LaButti K."/>
            <person name="Pangilinan J."/>
            <person name="Lipzen A."/>
            <person name="Riley R."/>
            <person name="Andreopoulos W."/>
            <person name="He G."/>
            <person name="Johnson J."/>
            <person name="Barry K.W."/>
            <person name="Grigoriev I.V."/>
            <person name="Nagy L."/>
            <person name="Hibbett D."/>
            <person name="Henrissat B."/>
            <person name="Matheny P.B."/>
            <person name="Labbe J."/>
            <person name="Martin A.F."/>
        </authorList>
    </citation>
    <scope>NUCLEOTIDE SEQUENCE</scope>
    <source>
        <strain evidence="1">BPL698</strain>
    </source>
</reference>
<proteinExistence type="predicted"/>
<dbReference type="EMBL" id="JAGFNK010000321">
    <property type="protein sequence ID" value="KAI9452991.1"/>
    <property type="molecule type" value="Genomic_DNA"/>
</dbReference>
<dbReference type="Proteomes" id="UP001207468">
    <property type="component" value="Unassembled WGS sequence"/>
</dbReference>
<organism evidence="1 2">
    <name type="scientific">Russula earlei</name>
    <dbReference type="NCBI Taxonomy" id="71964"/>
    <lineage>
        <taxon>Eukaryota</taxon>
        <taxon>Fungi</taxon>
        <taxon>Dikarya</taxon>
        <taxon>Basidiomycota</taxon>
        <taxon>Agaricomycotina</taxon>
        <taxon>Agaricomycetes</taxon>
        <taxon>Russulales</taxon>
        <taxon>Russulaceae</taxon>
        <taxon>Russula</taxon>
    </lineage>
</organism>
<sequence length="228" mass="25071">MIVNMIGLDSSRPIDCQIFAYTASADASLLIVIRAIAVRNRNYIVSAIILGTWVAYVVTLIHGKFLMHSVRSPLTNTCIVLNSVDTNLVVIIALFTDLVLLLINLIGLLRWRFKEGGPSCGLIWLFLATVAYVPAVMFQTPALATVSIAATRMDRSLSDYGSRDISVSLPKRIALTPVETNEIWVSPVPLDRMEVSVHTDSEQYLSPRTGHYDSYVVADGKMHDGPHG</sequence>
<gene>
    <name evidence="1" type="ORF">F5148DRAFT_1234604</name>
</gene>
<evidence type="ECO:0000313" key="1">
    <source>
        <dbReference type="EMBL" id="KAI9452991.1"/>
    </source>
</evidence>